<keyword evidence="10" id="KW-1185">Reference proteome</keyword>
<organism evidence="9 10">
    <name type="scientific">Pseudoduganella rivuli</name>
    <dbReference type="NCBI Taxonomy" id="2666085"/>
    <lineage>
        <taxon>Bacteria</taxon>
        <taxon>Pseudomonadati</taxon>
        <taxon>Pseudomonadota</taxon>
        <taxon>Betaproteobacteria</taxon>
        <taxon>Burkholderiales</taxon>
        <taxon>Oxalobacteraceae</taxon>
        <taxon>Telluria group</taxon>
        <taxon>Pseudoduganella</taxon>
    </lineage>
</organism>
<dbReference type="Pfam" id="PF13500">
    <property type="entry name" value="AAA_26"/>
    <property type="match status" value="1"/>
</dbReference>
<comment type="cofactor">
    <cofactor evidence="8">
        <name>Mg(2+)</name>
        <dbReference type="ChEBI" id="CHEBI:18420"/>
    </cofactor>
</comment>
<evidence type="ECO:0000313" key="10">
    <source>
        <dbReference type="Proteomes" id="UP000446768"/>
    </source>
</evidence>
<evidence type="ECO:0000256" key="8">
    <source>
        <dbReference type="HAMAP-Rule" id="MF_00336"/>
    </source>
</evidence>
<dbReference type="Gene3D" id="3.40.50.300">
    <property type="entry name" value="P-loop containing nucleotide triphosphate hydrolases"/>
    <property type="match status" value="1"/>
</dbReference>
<feature type="binding site" evidence="8">
    <location>
        <position position="113"/>
    </location>
    <ligand>
        <name>Mg(2+)</name>
        <dbReference type="ChEBI" id="CHEBI:18420"/>
    </ligand>
</feature>
<keyword evidence="7 8" id="KW-0460">Magnesium</keyword>
<feature type="binding site" evidence="8">
    <location>
        <position position="113"/>
    </location>
    <ligand>
        <name>ATP</name>
        <dbReference type="ChEBI" id="CHEBI:30616"/>
    </ligand>
</feature>
<evidence type="ECO:0000256" key="6">
    <source>
        <dbReference type="ARBA" id="ARBA00022840"/>
    </source>
</evidence>
<feature type="binding site" evidence="8">
    <location>
        <position position="174"/>
    </location>
    <ligand>
        <name>Mg(2+)</name>
        <dbReference type="ChEBI" id="CHEBI:18420"/>
    </ligand>
</feature>
<comment type="subcellular location">
    <subcellularLocation>
        <location evidence="8">Cytoplasm</location>
    </subcellularLocation>
</comment>
<keyword evidence="3 8" id="KW-0479">Metal-binding</keyword>
<evidence type="ECO:0000256" key="5">
    <source>
        <dbReference type="ARBA" id="ARBA00022756"/>
    </source>
</evidence>
<keyword evidence="6 8" id="KW-0067">ATP-binding</keyword>
<proteinExistence type="inferred from homology"/>
<name>A0A7X2IJD4_9BURK</name>
<feature type="active site" evidence="8">
    <location>
        <position position="96"/>
    </location>
</feature>
<evidence type="ECO:0000256" key="1">
    <source>
        <dbReference type="ARBA" id="ARBA00022490"/>
    </source>
</evidence>
<dbReference type="EC" id="6.3.3.3" evidence="8"/>
<comment type="pathway">
    <text evidence="8">Cofactor biosynthesis; biotin biosynthesis; biotin from 7,8-diaminononanoate: step 1/2.</text>
</comment>
<keyword evidence="4 8" id="KW-0547">Nucleotide-binding</keyword>
<evidence type="ECO:0000256" key="4">
    <source>
        <dbReference type="ARBA" id="ARBA00022741"/>
    </source>
</evidence>
<comment type="similarity">
    <text evidence="8">Belongs to the dethiobiotin synthetase family.</text>
</comment>
<dbReference type="RefSeq" id="WP_154371370.1">
    <property type="nucleotide sequence ID" value="NZ_WKJJ01000002.1"/>
</dbReference>
<sequence length="292" mass="30043">MSTDKPDVVASTFAPTADLPVIVVGETVVGAAVVQDEPKPAGASQAAPQTQPALAGWPPRFSCFVTGTDTEIGKTLASSAILHALVQQGVRACGMKPVAAGAEIRNGALHNDDADMLIAAGNVTMPQSLTTPYMLMEPAAPHIAAALEGVTIDPVPILAAYLEIAAASDAVVVEGVGGFCVPLNDSFDTADLAQQLDLPVILVVGLRLGCISHALLTAEAIAARGLKLVGWIANEVQAEMAFADENVAALKQRIGAPLLGRIPRLGQPTAAAAAEYLNLAGLPNWPTRRNNQ</sequence>
<dbReference type="GO" id="GO:0005524">
    <property type="term" value="F:ATP binding"/>
    <property type="evidence" value="ECO:0007669"/>
    <property type="project" value="UniProtKB-UniRule"/>
</dbReference>
<dbReference type="CDD" id="cd03109">
    <property type="entry name" value="DTBS"/>
    <property type="match status" value="1"/>
</dbReference>
<feature type="binding site" evidence="8">
    <location>
        <begin position="174"/>
        <end position="177"/>
    </location>
    <ligand>
        <name>ATP</name>
        <dbReference type="ChEBI" id="CHEBI:30616"/>
    </ligand>
</feature>
<keyword evidence="2 8" id="KW-0436">Ligase</keyword>
<dbReference type="GO" id="GO:0004141">
    <property type="term" value="F:dethiobiotin synthase activity"/>
    <property type="evidence" value="ECO:0007669"/>
    <property type="project" value="UniProtKB-UniRule"/>
</dbReference>
<evidence type="ECO:0000256" key="7">
    <source>
        <dbReference type="ARBA" id="ARBA00022842"/>
    </source>
</evidence>
<comment type="catalytic activity">
    <reaction evidence="8">
        <text>(7R,8S)-7,8-diammoniononanoate + CO2 + ATP = (4R,5S)-dethiobiotin + ADP + phosphate + 3 H(+)</text>
        <dbReference type="Rhea" id="RHEA:15805"/>
        <dbReference type="ChEBI" id="CHEBI:15378"/>
        <dbReference type="ChEBI" id="CHEBI:16526"/>
        <dbReference type="ChEBI" id="CHEBI:30616"/>
        <dbReference type="ChEBI" id="CHEBI:43474"/>
        <dbReference type="ChEBI" id="CHEBI:149469"/>
        <dbReference type="ChEBI" id="CHEBI:149473"/>
        <dbReference type="ChEBI" id="CHEBI:456216"/>
        <dbReference type="EC" id="6.3.3.3"/>
    </reaction>
</comment>
<keyword evidence="1 8" id="KW-0963">Cytoplasm</keyword>
<keyword evidence="5 8" id="KW-0093">Biotin biosynthesis</keyword>
<dbReference type="PANTHER" id="PTHR43210">
    <property type="entry name" value="DETHIOBIOTIN SYNTHETASE"/>
    <property type="match status" value="1"/>
</dbReference>
<comment type="caution">
    <text evidence="8">Lacks conserved residue(s) required for the propagation of feature annotation.</text>
</comment>
<dbReference type="HAMAP" id="MF_00336">
    <property type="entry name" value="BioD"/>
    <property type="match status" value="1"/>
</dbReference>
<dbReference type="AlphaFoldDB" id="A0A7X2IJD4"/>
<dbReference type="EMBL" id="WKJJ01000002">
    <property type="protein sequence ID" value="MRV70900.1"/>
    <property type="molecule type" value="Genomic_DNA"/>
</dbReference>
<comment type="caution">
    <text evidence="9">The sequence shown here is derived from an EMBL/GenBank/DDBJ whole genome shotgun (WGS) entry which is preliminary data.</text>
</comment>
<dbReference type="GO" id="GO:0009102">
    <property type="term" value="P:biotin biosynthetic process"/>
    <property type="evidence" value="ECO:0007669"/>
    <property type="project" value="UniProtKB-UniRule"/>
</dbReference>
<feature type="binding site" evidence="8">
    <location>
        <begin position="263"/>
        <end position="265"/>
    </location>
    <ligand>
        <name>ATP</name>
        <dbReference type="ChEBI" id="CHEBI:30616"/>
    </ligand>
</feature>
<gene>
    <name evidence="8 9" type="primary">bioD</name>
    <name evidence="9" type="ORF">GJ700_04090</name>
</gene>
<dbReference type="FunFam" id="3.40.50.300:FF:000292">
    <property type="entry name" value="ATP-dependent dethiobiotin synthetase BioD"/>
    <property type="match status" value="1"/>
</dbReference>
<comment type="subunit">
    <text evidence="8">Homodimer.</text>
</comment>
<dbReference type="UniPathway" id="UPA00078">
    <property type="reaction ID" value="UER00161"/>
</dbReference>
<dbReference type="GO" id="GO:0005829">
    <property type="term" value="C:cytosol"/>
    <property type="evidence" value="ECO:0007669"/>
    <property type="project" value="TreeGrafter"/>
</dbReference>
<dbReference type="InterPro" id="IPR027417">
    <property type="entry name" value="P-loop_NTPase"/>
</dbReference>
<comment type="function">
    <text evidence="8">Catalyzes a mechanistically unusual reaction, the ATP-dependent insertion of CO2 between the N7 and N8 nitrogen atoms of 7,8-diaminopelargonic acid (DAPA, also called 7,8-diammoniononanoate) to form a ureido ring.</text>
</comment>
<protein>
    <recommendedName>
        <fullName evidence="8">ATP-dependent dethiobiotin synthetase BioD</fullName>
        <ecNumber evidence="8">6.3.3.3</ecNumber>
    </recommendedName>
    <alternativeName>
        <fullName evidence="8">DTB synthetase</fullName>
        <shortName evidence="8">DTBS</shortName>
    </alternativeName>
    <alternativeName>
        <fullName evidence="8">Dethiobiotin synthase</fullName>
    </alternativeName>
</protein>
<feature type="binding site" evidence="8">
    <location>
        <begin position="71"/>
        <end position="76"/>
    </location>
    <ligand>
        <name>ATP</name>
        <dbReference type="ChEBI" id="CHEBI:30616"/>
    </ligand>
</feature>
<dbReference type="InterPro" id="IPR004472">
    <property type="entry name" value="DTB_synth_BioD"/>
</dbReference>
<dbReference type="Proteomes" id="UP000446768">
    <property type="component" value="Unassembled WGS sequence"/>
</dbReference>
<evidence type="ECO:0000256" key="2">
    <source>
        <dbReference type="ARBA" id="ARBA00022598"/>
    </source>
</evidence>
<feature type="binding site" evidence="8">
    <location>
        <position position="75"/>
    </location>
    <ligand>
        <name>Mg(2+)</name>
        <dbReference type="ChEBI" id="CHEBI:18420"/>
    </ligand>
</feature>
<evidence type="ECO:0000256" key="3">
    <source>
        <dbReference type="ARBA" id="ARBA00022723"/>
    </source>
</evidence>
<dbReference type="NCBIfam" id="TIGR00347">
    <property type="entry name" value="bioD"/>
    <property type="match status" value="1"/>
</dbReference>
<accession>A0A7X2IJD4</accession>
<dbReference type="PANTHER" id="PTHR43210:SF5">
    <property type="entry name" value="DETHIOBIOTIN SYNTHETASE"/>
    <property type="match status" value="1"/>
</dbReference>
<reference evidence="9 10" key="1">
    <citation type="submission" date="2019-11" db="EMBL/GenBank/DDBJ databases">
        <title>Novel species isolated from a subtropical stream in China.</title>
        <authorList>
            <person name="Lu H."/>
        </authorList>
    </citation>
    <scope>NUCLEOTIDE SEQUENCE [LARGE SCALE GENOMIC DNA]</scope>
    <source>
        <strain evidence="9 10">FT92W</strain>
    </source>
</reference>
<feature type="binding site" evidence="8">
    <location>
        <begin position="234"/>
        <end position="235"/>
    </location>
    <ligand>
        <name>ATP</name>
        <dbReference type="ChEBI" id="CHEBI:30616"/>
    </ligand>
</feature>
<dbReference type="GO" id="GO:0000287">
    <property type="term" value="F:magnesium ion binding"/>
    <property type="evidence" value="ECO:0007669"/>
    <property type="project" value="UniProtKB-UniRule"/>
</dbReference>
<evidence type="ECO:0000313" key="9">
    <source>
        <dbReference type="EMBL" id="MRV70900.1"/>
    </source>
</evidence>
<dbReference type="GO" id="GO:0042803">
    <property type="term" value="F:protein homodimerization activity"/>
    <property type="evidence" value="ECO:0007669"/>
    <property type="project" value="UniProtKB-ARBA"/>
</dbReference>
<dbReference type="SUPFAM" id="SSF52540">
    <property type="entry name" value="P-loop containing nucleoside triphosphate hydrolases"/>
    <property type="match status" value="1"/>
</dbReference>